<dbReference type="Proteomes" id="UP001107558">
    <property type="component" value="Chromosome 3"/>
</dbReference>
<name>A0A9J6BRZ4_POLVA</name>
<keyword evidence="3" id="KW-1185">Reference proteome</keyword>
<accession>A0A9J6BRZ4</accession>
<evidence type="ECO:0000313" key="2">
    <source>
        <dbReference type="EMBL" id="KAG5672649.1"/>
    </source>
</evidence>
<organism evidence="2 3">
    <name type="scientific">Polypedilum vanderplanki</name>
    <name type="common">Sleeping chironomid midge</name>
    <dbReference type="NCBI Taxonomy" id="319348"/>
    <lineage>
        <taxon>Eukaryota</taxon>
        <taxon>Metazoa</taxon>
        <taxon>Ecdysozoa</taxon>
        <taxon>Arthropoda</taxon>
        <taxon>Hexapoda</taxon>
        <taxon>Insecta</taxon>
        <taxon>Pterygota</taxon>
        <taxon>Neoptera</taxon>
        <taxon>Endopterygota</taxon>
        <taxon>Diptera</taxon>
        <taxon>Nematocera</taxon>
        <taxon>Chironomoidea</taxon>
        <taxon>Chironomidae</taxon>
        <taxon>Chironominae</taxon>
        <taxon>Polypedilum</taxon>
        <taxon>Polypedilum</taxon>
    </lineage>
</organism>
<dbReference type="PANTHER" id="PTHR38926">
    <property type="entry name" value="F-BOX DOMAIN CONTAINING PROTEIN, EXPRESSED"/>
    <property type="match status" value="1"/>
</dbReference>
<reference evidence="2" key="1">
    <citation type="submission" date="2021-03" db="EMBL/GenBank/DDBJ databases">
        <title>Chromosome level genome of the anhydrobiotic midge Polypedilum vanderplanki.</title>
        <authorList>
            <person name="Yoshida Y."/>
            <person name="Kikawada T."/>
            <person name="Gusev O."/>
        </authorList>
    </citation>
    <scope>NUCLEOTIDE SEQUENCE</scope>
    <source>
        <strain evidence="2">NIAS01</strain>
        <tissue evidence="2">Whole body or cell culture</tissue>
    </source>
</reference>
<dbReference type="AlphaFoldDB" id="A0A9J6BRZ4"/>
<dbReference type="InterPro" id="IPR001810">
    <property type="entry name" value="F-box_dom"/>
</dbReference>
<feature type="domain" description="F-box" evidence="1">
    <location>
        <begin position="3"/>
        <end position="37"/>
    </location>
</feature>
<proteinExistence type="predicted"/>
<dbReference type="SUPFAM" id="SSF81383">
    <property type="entry name" value="F-box domain"/>
    <property type="match status" value="1"/>
</dbReference>
<evidence type="ECO:0000259" key="1">
    <source>
        <dbReference type="Pfam" id="PF12937"/>
    </source>
</evidence>
<sequence>MEINKLPPELLIQIFNYMPEMIVNVAKVCKYFNVIATSQIKNLSIIFERESEEKIISISDELNNFKSIHNMKLACSLDVNIAEKADFCAMHSNKITHLILSDFSFLNPFFDQHDVIFTKLHTLEIINSDLTSSSEELPSFILKTCIALKNLKISGCSGLEIESLNEIGRNLCNTKIEKIELHPTYSYYDMRNIDESWTIENLKTLSVRSKLVVMKKNFVRNMLGNRRKSLNLKRLELIAELHFGSNFISTILQQFPNLEHLAIGKGVTEIRNNDFTDICNQYNQLKTLEYHFIHHDENLELKHRLNVNESLQSLTIGITKIINFNDLTRISKSFPNLKKLSLIVYYVISSNEEYIKRIIKIFPHIKEFNLNHIGQLENIKIILN</sequence>
<dbReference type="InterPro" id="IPR032675">
    <property type="entry name" value="LRR_dom_sf"/>
</dbReference>
<dbReference type="EMBL" id="JADBJN010000003">
    <property type="protein sequence ID" value="KAG5672649.1"/>
    <property type="molecule type" value="Genomic_DNA"/>
</dbReference>
<dbReference type="PANTHER" id="PTHR38926:SF5">
    <property type="entry name" value="F-BOX AND LEUCINE-RICH REPEAT PROTEIN 6"/>
    <property type="match status" value="1"/>
</dbReference>
<comment type="caution">
    <text evidence="2">The sequence shown here is derived from an EMBL/GenBank/DDBJ whole genome shotgun (WGS) entry which is preliminary data.</text>
</comment>
<gene>
    <name evidence="2" type="ORF">PVAND_002762</name>
</gene>
<dbReference type="Gene3D" id="3.80.10.10">
    <property type="entry name" value="Ribonuclease Inhibitor"/>
    <property type="match status" value="2"/>
</dbReference>
<dbReference type="Pfam" id="PF12937">
    <property type="entry name" value="F-box-like"/>
    <property type="match status" value="1"/>
</dbReference>
<dbReference type="OrthoDB" id="7787903at2759"/>
<dbReference type="InterPro" id="IPR036047">
    <property type="entry name" value="F-box-like_dom_sf"/>
</dbReference>
<evidence type="ECO:0000313" key="3">
    <source>
        <dbReference type="Proteomes" id="UP001107558"/>
    </source>
</evidence>
<protein>
    <recommendedName>
        <fullName evidence="1">F-box domain-containing protein</fullName>
    </recommendedName>
</protein>
<dbReference type="SUPFAM" id="SSF52047">
    <property type="entry name" value="RNI-like"/>
    <property type="match status" value="1"/>
</dbReference>